<dbReference type="PANTHER" id="PTHR42673:SF4">
    <property type="entry name" value="MALEYLACETOACETATE ISOMERASE"/>
    <property type="match status" value="1"/>
</dbReference>
<dbReference type="PANTHER" id="PTHR42673">
    <property type="entry name" value="MALEYLACETOACETATE ISOMERASE"/>
    <property type="match status" value="1"/>
</dbReference>
<dbReference type="Pfam" id="PF13410">
    <property type="entry name" value="GST_C_2"/>
    <property type="match status" value="1"/>
</dbReference>
<keyword evidence="3" id="KW-1185">Reference proteome</keyword>
<evidence type="ECO:0000259" key="1">
    <source>
        <dbReference type="PROSITE" id="PS50404"/>
    </source>
</evidence>
<dbReference type="SFLD" id="SFLDS00019">
    <property type="entry name" value="Glutathione_Transferase_(cytos"/>
    <property type="match status" value="1"/>
</dbReference>
<protein>
    <submittedName>
        <fullName evidence="2">Glutathione S-transferase</fullName>
    </submittedName>
</protein>
<dbReference type="InterPro" id="IPR036282">
    <property type="entry name" value="Glutathione-S-Trfase_C_sf"/>
</dbReference>
<dbReference type="PROSITE" id="PS50404">
    <property type="entry name" value="GST_NTER"/>
    <property type="match status" value="1"/>
</dbReference>
<dbReference type="CDD" id="cd03043">
    <property type="entry name" value="GST_N_1"/>
    <property type="match status" value="1"/>
</dbReference>
<dbReference type="Pfam" id="PF13409">
    <property type="entry name" value="GST_N_2"/>
    <property type="match status" value="1"/>
</dbReference>
<dbReference type="SUPFAM" id="SSF52833">
    <property type="entry name" value="Thioredoxin-like"/>
    <property type="match status" value="1"/>
</dbReference>
<dbReference type="SUPFAM" id="SSF47616">
    <property type="entry name" value="GST C-terminal domain-like"/>
    <property type="match status" value="1"/>
</dbReference>
<dbReference type="Gene3D" id="1.20.1050.10">
    <property type="match status" value="1"/>
</dbReference>
<gene>
    <name evidence="2" type="ORF">GCM10007860_07000</name>
</gene>
<dbReference type="InterPro" id="IPR004045">
    <property type="entry name" value="Glutathione_S-Trfase_N"/>
</dbReference>
<dbReference type="Gene3D" id="3.40.30.10">
    <property type="entry name" value="Glutaredoxin"/>
    <property type="match status" value="1"/>
</dbReference>
<feature type="domain" description="GST N-terminal" evidence="1">
    <location>
        <begin position="12"/>
        <end position="92"/>
    </location>
</feature>
<name>A0ABQ6BNG5_9NEIS</name>
<dbReference type="InterPro" id="IPR036249">
    <property type="entry name" value="Thioredoxin-like_sf"/>
</dbReference>
<reference evidence="3" key="1">
    <citation type="journal article" date="2019" name="Int. J. Syst. Evol. Microbiol.">
        <title>The Global Catalogue of Microorganisms (GCM) 10K type strain sequencing project: providing services to taxonomists for standard genome sequencing and annotation.</title>
        <authorList>
            <consortium name="The Broad Institute Genomics Platform"/>
            <consortium name="The Broad Institute Genome Sequencing Center for Infectious Disease"/>
            <person name="Wu L."/>
            <person name="Ma J."/>
        </authorList>
    </citation>
    <scope>NUCLEOTIDE SEQUENCE [LARGE SCALE GENOMIC DNA]</scope>
    <source>
        <strain evidence="3">NBRC 104970</strain>
    </source>
</reference>
<accession>A0ABQ6BNG5</accession>
<dbReference type="InterPro" id="IPR040079">
    <property type="entry name" value="Glutathione_S-Trfase"/>
</dbReference>
<proteinExistence type="predicted"/>
<evidence type="ECO:0000313" key="2">
    <source>
        <dbReference type="EMBL" id="GLS03555.1"/>
    </source>
</evidence>
<organism evidence="2 3">
    <name type="scientific">Chitiniphilus shinanonensis</name>
    <dbReference type="NCBI Taxonomy" id="553088"/>
    <lineage>
        <taxon>Bacteria</taxon>
        <taxon>Pseudomonadati</taxon>
        <taxon>Pseudomonadota</taxon>
        <taxon>Betaproteobacteria</taxon>
        <taxon>Neisseriales</taxon>
        <taxon>Chitinibacteraceae</taxon>
        <taxon>Chitiniphilus</taxon>
    </lineage>
</organism>
<comment type="caution">
    <text evidence="2">The sequence shown here is derived from an EMBL/GenBank/DDBJ whole genome shotgun (WGS) entry which is preliminary data.</text>
</comment>
<dbReference type="Proteomes" id="UP001156836">
    <property type="component" value="Unassembled WGS sequence"/>
</dbReference>
<dbReference type="EMBL" id="BSOZ01000006">
    <property type="protein sequence ID" value="GLS03555.1"/>
    <property type="molecule type" value="Genomic_DNA"/>
</dbReference>
<sequence length="220" mass="24519">MDLQSNPGGFPMQLVIGNKNYSSWSLRPWLGMKVAGIAFEEILIPLYQAGSKAEILRHSPNGKVPALKDGDLLVWDTLAIAEYIAEKFPDRHLWPQDMAARAVARSVCAEMHSGFTTLRSQCPMDIRASKQATPSPDLQNDVDRIVAIWTDCRARFGNGGAFLFDRFSWADAFFAPVVTRFVTYGLAVPGDARRYMDTILALPAMQEWIAAGRAEPWEIN</sequence>
<dbReference type="CDD" id="cd03194">
    <property type="entry name" value="GST_C_3"/>
    <property type="match status" value="1"/>
</dbReference>
<evidence type="ECO:0000313" key="3">
    <source>
        <dbReference type="Proteomes" id="UP001156836"/>
    </source>
</evidence>